<gene>
    <name evidence="1" type="ORF">GMARGA_LOCUS18248</name>
</gene>
<dbReference type="EMBL" id="CAJVQB010014440">
    <property type="protein sequence ID" value="CAG8768402.1"/>
    <property type="molecule type" value="Genomic_DNA"/>
</dbReference>
<dbReference type="Proteomes" id="UP000789901">
    <property type="component" value="Unassembled WGS sequence"/>
</dbReference>
<feature type="non-terminal residue" evidence="1">
    <location>
        <position position="172"/>
    </location>
</feature>
<evidence type="ECO:0000313" key="1">
    <source>
        <dbReference type="EMBL" id="CAG8768402.1"/>
    </source>
</evidence>
<organism evidence="1 2">
    <name type="scientific">Gigaspora margarita</name>
    <dbReference type="NCBI Taxonomy" id="4874"/>
    <lineage>
        <taxon>Eukaryota</taxon>
        <taxon>Fungi</taxon>
        <taxon>Fungi incertae sedis</taxon>
        <taxon>Mucoromycota</taxon>
        <taxon>Glomeromycotina</taxon>
        <taxon>Glomeromycetes</taxon>
        <taxon>Diversisporales</taxon>
        <taxon>Gigasporaceae</taxon>
        <taxon>Gigaspora</taxon>
    </lineage>
</organism>
<protein>
    <submittedName>
        <fullName evidence="1">10519_t:CDS:1</fullName>
    </submittedName>
</protein>
<comment type="caution">
    <text evidence="1">The sequence shown here is derived from an EMBL/GenBank/DDBJ whole genome shotgun (WGS) entry which is preliminary data.</text>
</comment>
<sequence length="172" mass="19746">MKRSLNSSSTLCKLEEEMNKRHEQENRYCKLISNSQSFTYEEQREHVISEVCFISELSDIDVVDELQATLKAILDDNGISNIIECKEFIGSYKDNILAKLDQVLEHLPFLTTIELSMDSTIQVNLNIQTKTAINITLKTKRKKENNEPKDGIIALQQHLIDQTGNPHVTKIR</sequence>
<keyword evidence="2" id="KW-1185">Reference proteome</keyword>
<name>A0ABN7VFV3_GIGMA</name>
<proteinExistence type="predicted"/>
<evidence type="ECO:0000313" key="2">
    <source>
        <dbReference type="Proteomes" id="UP000789901"/>
    </source>
</evidence>
<reference evidence="1 2" key="1">
    <citation type="submission" date="2021-06" db="EMBL/GenBank/DDBJ databases">
        <authorList>
            <person name="Kallberg Y."/>
            <person name="Tangrot J."/>
            <person name="Rosling A."/>
        </authorList>
    </citation>
    <scope>NUCLEOTIDE SEQUENCE [LARGE SCALE GENOMIC DNA]</scope>
    <source>
        <strain evidence="1 2">120-4 pot B 10/14</strain>
    </source>
</reference>
<accession>A0ABN7VFV3</accession>